<dbReference type="GO" id="GO:0016020">
    <property type="term" value="C:membrane"/>
    <property type="evidence" value="ECO:0007669"/>
    <property type="project" value="InterPro"/>
</dbReference>
<gene>
    <name evidence="1" type="ORF">B6S12_07945</name>
</gene>
<protein>
    <recommendedName>
        <fullName evidence="3">CDP-glycerol--glycerophosphate glycerophosphotransferase</fullName>
    </recommendedName>
</protein>
<keyword evidence="2" id="KW-1185">Reference proteome</keyword>
<sequence>MTAQEQINAFISLGKKNIQANLSQTKKNIVFISYYPTYRSQYGNLVQKLKQKYNVITVVDRILNDTFEKSSHFNILFPWRVVENGETYYLNADIEGIDLIITADEVGYLDGKIDREFLSKSAKRIYMPHRLTYDCGSTNQVDYINVPSASALASFKQATKNTNITLLPCGYPQLDNLIANYQYHNSNTITYAPTLRYVDNVRNTDLNAFAGFDGNIIEWLLKNTNYNISYRAHPFNTASNHNFYSLIKARFKEEKRLSFDEKQGYDYFNFSDFLITDWSTTSFLYSYATLRPCFFYMPYPPKNTKENEYILKDKLAKNFFTLKSLLSNIDFAKEAQRFKKLREENIYNIGTSEEALIEKIDQILQGKL</sequence>
<evidence type="ECO:0008006" key="3">
    <source>
        <dbReference type="Google" id="ProtNLM"/>
    </source>
</evidence>
<dbReference type="EMBL" id="NBIU01000025">
    <property type="protein sequence ID" value="PZT47655.1"/>
    <property type="molecule type" value="Genomic_DNA"/>
</dbReference>
<dbReference type="OrthoDB" id="5323532at2"/>
<organism evidence="1 2">
    <name type="scientific">Helicobacter valdiviensis</name>
    <dbReference type="NCBI Taxonomy" id="1458358"/>
    <lineage>
        <taxon>Bacteria</taxon>
        <taxon>Pseudomonadati</taxon>
        <taxon>Campylobacterota</taxon>
        <taxon>Epsilonproteobacteria</taxon>
        <taxon>Campylobacterales</taxon>
        <taxon>Helicobacteraceae</taxon>
        <taxon>Helicobacter</taxon>
    </lineage>
</organism>
<dbReference type="GO" id="GO:0047355">
    <property type="term" value="F:CDP-glycerol glycerophosphotransferase activity"/>
    <property type="evidence" value="ECO:0007669"/>
    <property type="project" value="InterPro"/>
</dbReference>
<evidence type="ECO:0000313" key="2">
    <source>
        <dbReference type="Proteomes" id="UP000249746"/>
    </source>
</evidence>
<proteinExistence type="predicted"/>
<evidence type="ECO:0000313" key="1">
    <source>
        <dbReference type="EMBL" id="PZT47655.1"/>
    </source>
</evidence>
<name>A0A2W6MSX1_9HELI</name>
<accession>A0A2W6MSX1</accession>
<dbReference type="AlphaFoldDB" id="A0A2W6MSX1"/>
<dbReference type="Gene3D" id="3.40.50.12580">
    <property type="match status" value="1"/>
</dbReference>
<dbReference type="Proteomes" id="UP000249746">
    <property type="component" value="Unassembled WGS sequence"/>
</dbReference>
<dbReference type="Pfam" id="PF04464">
    <property type="entry name" value="Glyphos_transf"/>
    <property type="match status" value="1"/>
</dbReference>
<comment type="caution">
    <text evidence="1">The sequence shown here is derived from an EMBL/GenBank/DDBJ whole genome shotgun (WGS) entry which is preliminary data.</text>
</comment>
<dbReference type="InterPro" id="IPR007554">
    <property type="entry name" value="Glycerophosphate_synth"/>
</dbReference>
<dbReference type="RefSeq" id="WP_111230274.1">
    <property type="nucleotide sequence ID" value="NZ_NBIU01000025.1"/>
</dbReference>
<dbReference type="InterPro" id="IPR043148">
    <property type="entry name" value="TagF_C"/>
</dbReference>
<reference evidence="1 2" key="1">
    <citation type="submission" date="2017-03" db="EMBL/GenBank/DDBJ databases">
        <title>Genomic and clinical evidence uncovers the enterohepatic species Helicobacter valdiviensis as a potential human intestinal pathogen.</title>
        <authorList>
            <person name="Fresia P."/>
            <person name="Jara R."/>
            <person name="Sierra R."/>
            <person name="Ferres I."/>
            <person name="Greif G."/>
            <person name="Iraola G."/>
            <person name="Collado L."/>
        </authorList>
    </citation>
    <scope>NUCLEOTIDE SEQUENCE [LARGE SCALE GENOMIC DNA]</scope>
    <source>
        <strain evidence="1 2">WBE14</strain>
    </source>
</reference>